<reference evidence="8" key="1">
    <citation type="journal article" date="2010" name="Stand. Genomic Sci.">
        <title>Complete genome sequence of 'Thermobaculum terrenum' type strain (YNP1).</title>
        <authorList>
            <person name="Kiss H."/>
            <person name="Cleland D."/>
            <person name="Lapidus A."/>
            <person name="Lucas S."/>
            <person name="Glavina Del Rio T."/>
            <person name="Nolan M."/>
            <person name="Tice H."/>
            <person name="Han C."/>
            <person name="Goodwin L."/>
            <person name="Pitluck S."/>
            <person name="Liolios K."/>
            <person name="Ivanova N."/>
            <person name="Mavromatis K."/>
            <person name="Ovchinnikova G."/>
            <person name="Pati A."/>
            <person name="Chen A."/>
            <person name="Palaniappan K."/>
            <person name="Land M."/>
            <person name="Hauser L."/>
            <person name="Chang Y."/>
            <person name="Jeffries C."/>
            <person name="Lu M."/>
            <person name="Brettin T."/>
            <person name="Detter J."/>
            <person name="Goker M."/>
            <person name="Tindall B."/>
            <person name="Beck B."/>
            <person name="McDermott T."/>
            <person name="Woyke T."/>
            <person name="Bristow J."/>
            <person name="Eisen J."/>
            <person name="Markowitz V."/>
            <person name="Hugenholtz P."/>
            <person name="Kyrpides N."/>
            <person name="Klenk H."/>
            <person name="Cheng J."/>
        </authorList>
    </citation>
    <scope>NUCLEOTIDE SEQUENCE [LARGE SCALE GENOMIC DNA]</scope>
    <source>
        <strain evidence="8">ATCC BAA-798 / YNP1</strain>
    </source>
</reference>
<dbReference type="GO" id="GO:0022857">
    <property type="term" value="F:transmembrane transporter activity"/>
    <property type="evidence" value="ECO:0007669"/>
    <property type="project" value="InterPro"/>
</dbReference>
<evidence type="ECO:0000256" key="1">
    <source>
        <dbReference type="ARBA" id="ARBA00004651"/>
    </source>
</evidence>
<evidence type="ECO:0000313" key="7">
    <source>
        <dbReference type="EMBL" id="ACZ41342.1"/>
    </source>
</evidence>
<organism evidence="7 8">
    <name type="scientific">Thermobaculum terrenum (strain ATCC BAA-798 / CCMEE 7001 / YNP1)</name>
    <dbReference type="NCBI Taxonomy" id="525904"/>
    <lineage>
        <taxon>Bacteria</taxon>
        <taxon>Bacillati</taxon>
        <taxon>Chloroflexota</taxon>
        <taxon>Chloroflexia</taxon>
        <taxon>Candidatus Thermobaculales</taxon>
        <taxon>Candidatus Thermobaculaceae</taxon>
        <taxon>Thermobaculum</taxon>
    </lineage>
</organism>
<proteinExistence type="predicted"/>
<dbReference type="InterPro" id="IPR020846">
    <property type="entry name" value="MFS_dom"/>
</dbReference>
<dbReference type="InterPro" id="IPR036259">
    <property type="entry name" value="MFS_trans_sf"/>
</dbReference>
<dbReference type="EMBL" id="CP001825">
    <property type="protein sequence ID" value="ACZ41342.1"/>
    <property type="molecule type" value="Genomic_DNA"/>
</dbReference>
<evidence type="ECO:0000256" key="3">
    <source>
        <dbReference type="ARBA" id="ARBA00022989"/>
    </source>
</evidence>
<feature type="domain" description="Major facilitator superfamily (MFS) profile" evidence="6">
    <location>
        <begin position="29"/>
        <end position="426"/>
    </location>
</feature>
<dbReference type="eggNOG" id="COG2814">
    <property type="taxonomic scope" value="Bacteria"/>
</dbReference>
<feature type="transmembrane region" description="Helical" evidence="5">
    <location>
        <begin position="250"/>
        <end position="273"/>
    </location>
</feature>
<protein>
    <submittedName>
        <fullName evidence="7">Major facilitator superfamily MFS_1</fullName>
    </submittedName>
</protein>
<evidence type="ECO:0000259" key="6">
    <source>
        <dbReference type="PROSITE" id="PS50850"/>
    </source>
</evidence>
<dbReference type="RefSeq" id="WP_012874377.1">
    <property type="nucleotide sequence ID" value="NC_013525.1"/>
</dbReference>
<feature type="transmembrane region" description="Helical" evidence="5">
    <location>
        <begin position="165"/>
        <end position="185"/>
    </location>
</feature>
<evidence type="ECO:0000256" key="4">
    <source>
        <dbReference type="ARBA" id="ARBA00023136"/>
    </source>
</evidence>
<gene>
    <name evidence="7" type="ordered locus">Tter_0421</name>
</gene>
<feature type="transmembrane region" description="Helical" evidence="5">
    <location>
        <begin position="63"/>
        <end position="85"/>
    </location>
</feature>
<comment type="subcellular location">
    <subcellularLocation>
        <location evidence="1">Cell membrane</location>
        <topology evidence="1">Multi-pass membrane protein</topology>
    </subcellularLocation>
</comment>
<feature type="transmembrane region" description="Helical" evidence="5">
    <location>
        <begin position="285"/>
        <end position="302"/>
    </location>
</feature>
<dbReference type="SUPFAM" id="SSF103473">
    <property type="entry name" value="MFS general substrate transporter"/>
    <property type="match status" value="1"/>
</dbReference>
<feature type="transmembrane region" description="Helical" evidence="5">
    <location>
        <begin position="401"/>
        <end position="422"/>
    </location>
</feature>
<name>D1CEI6_THET1</name>
<evidence type="ECO:0000313" key="8">
    <source>
        <dbReference type="Proteomes" id="UP000000323"/>
    </source>
</evidence>
<feature type="transmembrane region" description="Helical" evidence="5">
    <location>
        <begin position="314"/>
        <end position="332"/>
    </location>
</feature>
<feature type="transmembrane region" description="Helical" evidence="5">
    <location>
        <begin position="197"/>
        <end position="219"/>
    </location>
</feature>
<dbReference type="InterPro" id="IPR011701">
    <property type="entry name" value="MFS"/>
</dbReference>
<keyword evidence="4 5" id="KW-0472">Membrane</keyword>
<dbReference type="PROSITE" id="PS50850">
    <property type="entry name" value="MFS"/>
    <property type="match status" value="1"/>
</dbReference>
<dbReference type="Proteomes" id="UP000000323">
    <property type="component" value="Chromosome 1"/>
</dbReference>
<feature type="transmembrane region" description="Helical" evidence="5">
    <location>
        <begin position="97"/>
        <end position="121"/>
    </location>
</feature>
<feature type="transmembrane region" description="Helical" evidence="5">
    <location>
        <begin position="127"/>
        <end position="145"/>
    </location>
</feature>
<dbReference type="PANTHER" id="PTHR23526:SF1">
    <property type="entry name" value="MAJOR FACILITATOR SUPERFAMILY MFS_1"/>
    <property type="match status" value="1"/>
</dbReference>
<keyword evidence="3 5" id="KW-1133">Transmembrane helix</keyword>
<dbReference type="KEGG" id="ttr:Tter_0421"/>
<dbReference type="HOGENOM" id="CLU_048252_1_0_0"/>
<dbReference type="AlphaFoldDB" id="D1CEI6"/>
<feature type="transmembrane region" description="Helical" evidence="5">
    <location>
        <begin position="30"/>
        <end position="57"/>
    </location>
</feature>
<keyword evidence="8" id="KW-1185">Reference proteome</keyword>
<dbReference type="OrthoDB" id="142704at2"/>
<dbReference type="PANTHER" id="PTHR23526">
    <property type="entry name" value="INTEGRAL MEMBRANE TRANSPORT PROTEIN-RELATED"/>
    <property type="match status" value="1"/>
</dbReference>
<dbReference type="InterPro" id="IPR052528">
    <property type="entry name" value="Sugar_transport-like"/>
</dbReference>
<keyword evidence="2 5" id="KW-0812">Transmembrane</keyword>
<accession>D1CEI6</accession>
<dbReference type="STRING" id="525904.Tter_0421"/>
<sequence>MSEGVVSGAAYKAGELERERFTRLNFRHNFLIMLADSISFQLATSLMSQVTILPLFVREITDSTLAVGLITAIASLGTLLPAIFVAGYIEQKAIQKWYLFIVALIERFPILALSILTPLLGRSNPDLLLWVFFGAWTMHNLAMGLNMPSYFNLFSKVIPPNRRGITWGLGGTIGGLLAILGSSLSGVLLERYGFPDAFALIFFIAFVILFVGILGFPFTRELPSEDVTRHRSILEYLRRAPKLLLEDREFGLFVGAQAIYTLAFMASAFYTAYAIDRFGASPQQVALFTTILMGSNTVANLLYGTLADRRGNKIVLQVAMSSGVIAPLIAAMAPSIEWFYIVFALNGLMIVGSNMGSSNMPLEFAPPGQVPTYSSINMAITAPLRSLVPILGGVIAGYGYVIIFVIAMMAALLALLVTSMLVRDPRFTRSTKL</sequence>
<dbReference type="Pfam" id="PF07690">
    <property type="entry name" value="MFS_1"/>
    <property type="match status" value="1"/>
</dbReference>
<evidence type="ECO:0000256" key="5">
    <source>
        <dbReference type="SAM" id="Phobius"/>
    </source>
</evidence>
<evidence type="ECO:0000256" key="2">
    <source>
        <dbReference type="ARBA" id="ARBA00022692"/>
    </source>
</evidence>
<dbReference type="Gene3D" id="1.20.1250.20">
    <property type="entry name" value="MFS general substrate transporter like domains"/>
    <property type="match status" value="2"/>
</dbReference>
<dbReference type="GO" id="GO:0005886">
    <property type="term" value="C:plasma membrane"/>
    <property type="evidence" value="ECO:0007669"/>
    <property type="project" value="UniProtKB-SubCell"/>
</dbReference>